<gene>
    <name evidence="1" type="ORF">UFOVP692_19</name>
</gene>
<evidence type="ECO:0000313" key="1">
    <source>
        <dbReference type="EMBL" id="CAB4157392.1"/>
    </source>
</evidence>
<dbReference type="EMBL" id="LR796658">
    <property type="protein sequence ID" value="CAB4157392.1"/>
    <property type="molecule type" value="Genomic_DNA"/>
</dbReference>
<name>A0A6J5NFC6_9CAUD</name>
<protein>
    <submittedName>
        <fullName evidence="1">Uncharacterized protein</fullName>
    </submittedName>
</protein>
<proteinExistence type="predicted"/>
<accession>A0A6J5NFC6</accession>
<organism evidence="1">
    <name type="scientific">uncultured Caudovirales phage</name>
    <dbReference type="NCBI Taxonomy" id="2100421"/>
    <lineage>
        <taxon>Viruses</taxon>
        <taxon>Duplodnaviria</taxon>
        <taxon>Heunggongvirae</taxon>
        <taxon>Uroviricota</taxon>
        <taxon>Caudoviricetes</taxon>
        <taxon>Peduoviridae</taxon>
        <taxon>Maltschvirus</taxon>
        <taxon>Maltschvirus maltsch</taxon>
    </lineage>
</organism>
<sequence>MTKNELKELMEYLSAIDNRQLTADKLQVWFDLIGFLDFPDAKAAVIEAQRDESISYVEAKHVIAFATRMKEKRKAEEARGKTYADNRTGDPHPICAHGKRLLTCDECCRNLAIQAGLIKG</sequence>
<reference evidence="1" key="1">
    <citation type="submission" date="2020-04" db="EMBL/GenBank/DDBJ databases">
        <authorList>
            <person name="Chiriac C."/>
            <person name="Salcher M."/>
            <person name="Ghai R."/>
            <person name="Kavagutti S V."/>
        </authorList>
    </citation>
    <scope>NUCLEOTIDE SEQUENCE</scope>
</reference>